<feature type="compositionally biased region" description="Basic and acidic residues" evidence="1">
    <location>
        <begin position="36"/>
        <end position="45"/>
    </location>
</feature>
<evidence type="ECO:0000313" key="3">
    <source>
        <dbReference type="Proteomes" id="UP001642464"/>
    </source>
</evidence>
<name>A0ABP0M497_9DINO</name>
<feature type="region of interest" description="Disordered" evidence="1">
    <location>
        <begin position="28"/>
        <end position="59"/>
    </location>
</feature>
<reference evidence="2 3" key="1">
    <citation type="submission" date="2024-02" db="EMBL/GenBank/DDBJ databases">
        <authorList>
            <person name="Chen Y."/>
            <person name="Shah S."/>
            <person name="Dougan E. K."/>
            <person name="Thang M."/>
            <person name="Chan C."/>
        </authorList>
    </citation>
    <scope>NUCLEOTIDE SEQUENCE [LARGE SCALE GENOMIC DNA]</scope>
</reference>
<comment type="caution">
    <text evidence="2">The sequence shown here is derived from an EMBL/GenBank/DDBJ whole genome shotgun (WGS) entry which is preliminary data.</text>
</comment>
<sequence>RLKMLTKCMLEARSRHRQSVARVVKETICGDEEDEKAEKAEKGVQDDATSSDAAPSKPKINSTLRACAKEFKPSATQLSIEQKIKQAVQAAHKRAGQVKAPEPSEKKQEWVMAYEQNTWHPGYDCYGCGYDQYGSGYGWDQQQMACGQMACGQMGCGQMAMGCGQMAYNQGCNWQQGWQGQQAGCAGGNWMMQDSYGNYGSYQQSYGQDYSNCYYNGYGQAQNAYGAQNTYGGTWPTAAWGSA</sequence>
<feature type="non-terminal residue" evidence="2">
    <location>
        <position position="1"/>
    </location>
</feature>
<accession>A0ABP0M497</accession>
<evidence type="ECO:0000256" key="1">
    <source>
        <dbReference type="SAM" id="MobiDB-lite"/>
    </source>
</evidence>
<organism evidence="2 3">
    <name type="scientific">Durusdinium trenchii</name>
    <dbReference type="NCBI Taxonomy" id="1381693"/>
    <lineage>
        <taxon>Eukaryota</taxon>
        <taxon>Sar</taxon>
        <taxon>Alveolata</taxon>
        <taxon>Dinophyceae</taxon>
        <taxon>Suessiales</taxon>
        <taxon>Symbiodiniaceae</taxon>
        <taxon>Durusdinium</taxon>
    </lineage>
</organism>
<protein>
    <submittedName>
        <fullName evidence="2">Phosphopyruvate hydratase</fullName>
    </submittedName>
</protein>
<keyword evidence="3" id="KW-1185">Reference proteome</keyword>
<feature type="compositionally biased region" description="Polar residues" evidence="1">
    <location>
        <begin position="47"/>
        <end position="59"/>
    </location>
</feature>
<proteinExistence type="predicted"/>
<evidence type="ECO:0000313" key="2">
    <source>
        <dbReference type="EMBL" id="CAK9045876.1"/>
    </source>
</evidence>
<gene>
    <name evidence="2" type="ORF">SCF082_LOCUS25890</name>
</gene>
<dbReference type="EMBL" id="CAXAMM010019502">
    <property type="protein sequence ID" value="CAK9045876.1"/>
    <property type="molecule type" value="Genomic_DNA"/>
</dbReference>
<dbReference type="Proteomes" id="UP001642464">
    <property type="component" value="Unassembled WGS sequence"/>
</dbReference>